<reference evidence="3 4" key="1">
    <citation type="submission" date="2018-10" db="EMBL/GenBank/DDBJ databases">
        <title>Genomic Encyclopedia of Archaeal and Bacterial Type Strains, Phase II (KMG-II): from individual species to whole genera.</title>
        <authorList>
            <person name="Goeker M."/>
        </authorList>
    </citation>
    <scope>NUCLEOTIDE SEQUENCE [LARGE SCALE GENOMIC DNA]</scope>
    <source>
        <strain evidence="3 4">DSM 16510</strain>
    </source>
</reference>
<evidence type="ECO:0000259" key="2">
    <source>
        <dbReference type="Pfam" id="PF13439"/>
    </source>
</evidence>
<evidence type="ECO:0000313" key="3">
    <source>
        <dbReference type="EMBL" id="RLJ71507.1"/>
    </source>
</evidence>
<comment type="caution">
    <text evidence="3">The sequence shown here is derived from an EMBL/GenBank/DDBJ whole genome shotgun (WGS) entry which is preliminary data.</text>
</comment>
<dbReference type="Gene3D" id="3.40.50.2000">
    <property type="entry name" value="Glycogen Phosphorylase B"/>
    <property type="match status" value="2"/>
</dbReference>
<dbReference type="Pfam" id="PF00534">
    <property type="entry name" value="Glycos_transf_1"/>
    <property type="match status" value="1"/>
</dbReference>
<accession>A0A497XR60</accession>
<dbReference type="InterPro" id="IPR001296">
    <property type="entry name" value="Glyco_trans_1"/>
</dbReference>
<protein>
    <submittedName>
        <fullName evidence="3">Glycosyltransferase involved in cell wall biosynthesis</fullName>
    </submittedName>
</protein>
<dbReference type="SUPFAM" id="SSF53756">
    <property type="entry name" value="UDP-Glycosyltransferase/glycogen phosphorylase"/>
    <property type="match status" value="1"/>
</dbReference>
<dbReference type="EMBL" id="RCCJ01000001">
    <property type="protein sequence ID" value="RLJ71507.1"/>
    <property type="molecule type" value="Genomic_DNA"/>
</dbReference>
<dbReference type="AlphaFoldDB" id="A0A497XR60"/>
<dbReference type="Proteomes" id="UP000267841">
    <property type="component" value="Unassembled WGS sequence"/>
</dbReference>
<dbReference type="CDD" id="cd03811">
    <property type="entry name" value="GT4_GT28_WabH-like"/>
    <property type="match status" value="1"/>
</dbReference>
<feature type="domain" description="Glycosyl transferase family 1" evidence="1">
    <location>
        <begin position="191"/>
        <end position="342"/>
    </location>
</feature>
<dbReference type="Pfam" id="PF13439">
    <property type="entry name" value="Glyco_transf_4"/>
    <property type="match status" value="1"/>
</dbReference>
<evidence type="ECO:0000313" key="4">
    <source>
        <dbReference type="Proteomes" id="UP000267841"/>
    </source>
</evidence>
<evidence type="ECO:0000259" key="1">
    <source>
        <dbReference type="Pfam" id="PF00534"/>
    </source>
</evidence>
<name>A0A497XR60_9AQUI</name>
<dbReference type="GO" id="GO:0016757">
    <property type="term" value="F:glycosyltransferase activity"/>
    <property type="evidence" value="ECO:0007669"/>
    <property type="project" value="InterPro"/>
</dbReference>
<dbReference type="PANTHER" id="PTHR12526:SF630">
    <property type="entry name" value="GLYCOSYLTRANSFERASE"/>
    <property type="match status" value="1"/>
</dbReference>
<dbReference type="PANTHER" id="PTHR12526">
    <property type="entry name" value="GLYCOSYLTRANSFERASE"/>
    <property type="match status" value="1"/>
</dbReference>
<dbReference type="RefSeq" id="WP_121012935.1">
    <property type="nucleotide sequence ID" value="NZ_RCCJ01000001.1"/>
</dbReference>
<keyword evidence="3" id="KW-0808">Transferase</keyword>
<dbReference type="OrthoDB" id="9762705at2"/>
<feature type="domain" description="Glycosyltransferase subfamily 4-like N-terminal" evidence="2">
    <location>
        <begin position="16"/>
        <end position="171"/>
    </location>
</feature>
<proteinExistence type="predicted"/>
<organism evidence="3 4">
    <name type="scientific">Hydrogenivirga caldilitoris</name>
    <dbReference type="NCBI Taxonomy" id="246264"/>
    <lineage>
        <taxon>Bacteria</taxon>
        <taxon>Pseudomonadati</taxon>
        <taxon>Aquificota</taxon>
        <taxon>Aquificia</taxon>
        <taxon>Aquificales</taxon>
        <taxon>Aquificaceae</taxon>
        <taxon>Hydrogenivirga</taxon>
    </lineage>
</organism>
<sequence>MGAEDKIIIYLPTPLPGGAFNSAMLLAEGLSREGFKVKFVANRKGKMELPSDTVYLNAGDFIRPFKLKTIIEQEKPLAVFSNMLPQNVTLSISKLLLPKNLSSTIKFIGFSRNSSSRIRRGQWYKLPYRLFIKKLYENLDYIIAVSDSVKIDLMKAFFIKEEKIKVIHNPLKHTEIFKKKREPLEKVYEDFFSKGKIIINTSRFAKQKRLDLLIKAFKKISKVREDVRLVLVGSGEEENNLRKLVENLGLKDKVLFIPFSPNPFKYIHRADVFVLTSQDEGFGRVVMESLACGTPVVAYKNEFCDHSSIITDGYNGFQVPFGDEDALVDKVLIYLSKDKKKVACNCVLSTKKFSLRRITCKILELI</sequence>
<dbReference type="InterPro" id="IPR028098">
    <property type="entry name" value="Glyco_trans_4-like_N"/>
</dbReference>
<keyword evidence="4" id="KW-1185">Reference proteome</keyword>
<gene>
    <name evidence="3" type="ORF">BCF55_1809</name>
</gene>